<reference evidence="7 8" key="1">
    <citation type="submission" date="2013-12" db="EMBL/GenBank/DDBJ databases">
        <title>The complete genome sequence of Methanobacterium sp. BRM9.</title>
        <authorList>
            <consortium name="Pastoral Greenhouse Gas Research Consortium"/>
            <person name="Kelly W.J."/>
            <person name="Leahy S.C."/>
            <person name="Perry R."/>
            <person name="Li D."/>
            <person name="Altermann E."/>
            <person name="Lambie S.C."/>
            <person name="Attwood G.T."/>
        </authorList>
    </citation>
    <scope>NUCLEOTIDE SEQUENCE [LARGE SCALE GENOMIC DNA]</scope>
    <source>
        <strain evidence="7 8">BRM9</strain>
    </source>
</reference>
<keyword evidence="5" id="KW-0482">Metalloprotease</keyword>
<evidence type="ECO:0000313" key="7">
    <source>
        <dbReference type="EMBL" id="AIS32352.1"/>
    </source>
</evidence>
<evidence type="ECO:0000256" key="1">
    <source>
        <dbReference type="ARBA" id="ARBA00022670"/>
    </source>
</evidence>
<dbReference type="STRING" id="2162.BRM9_1538"/>
<evidence type="ECO:0000256" key="5">
    <source>
        <dbReference type="ARBA" id="ARBA00023049"/>
    </source>
</evidence>
<keyword evidence="2" id="KW-0479">Metal-binding</keyword>
<dbReference type="AlphaFoldDB" id="A0A089ZE93"/>
<evidence type="ECO:0000256" key="3">
    <source>
        <dbReference type="ARBA" id="ARBA00022801"/>
    </source>
</evidence>
<dbReference type="EMBL" id="CP006933">
    <property type="protein sequence ID" value="AIS32352.1"/>
    <property type="molecule type" value="Genomic_DNA"/>
</dbReference>
<dbReference type="GO" id="GO:0006508">
    <property type="term" value="P:proteolysis"/>
    <property type="evidence" value="ECO:0007669"/>
    <property type="project" value="UniProtKB-KW"/>
</dbReference>
<dbReference type="Gene3D" id="3.40.140.10">
    <property type="entry name" value="Cytidine Deaminase, domain 2"/>
    <property type="match status" value="1"/>
</dbReference>
<evidence type="ECO:0000259" key="6">
    <source>
        <dbReference type="Pfam" id="PF14464"/>
    </source>
</evidence>
<dbReference type="RefSeq" id="WP_052400004.1">
    <property type="nucleotide sequence ID" value="NZ_CP006933.1"/>
</dbReference>
<dbReference type="GO" id="GO:0008237">
    <property type="term" value="F:metallopeptidase activity"/>
    <property type="evidence" value="ECO:0007669"/>
    <property type="project" value="UniProtKB-KW"/>
</dbReference>
<protein>
    <recommendedName>
        <fullName evidence="6">JAB domain-containing protein</fullName>
    </recommendedName>
</protein>
<proteinExistence type="predicted"/>
<dbReference type="Proteomes" id="UP000029661">
    <property type="component" value="Chromosome"/>
</dbReference>
<dbReference type="GeneID" id="24792704"/>
<sequence length="159" mass="17830">MSKIKFKSLNNEFCVEINDLIISNIQNICIDARTNETGGILIGNYLDKNNAIIIEITGPSKDSKQSACKFNSGINGLIKLLNNKWNLGQYYIGEWHSHPDSSPQPSKIDDMQMKKLSIDKALKCPEPILLIIGGNRDKGWELSVHVYTKDSKVPLVKEN</sequence>
<evidence type="ECO:0000256" key="2">
    <source>
        <dbReference type="ARBA" id="ARBA00022723"/>
    </source>
</evidence>
<accession>A0A089ZE93</accession>
<keyword evidence="1" id="KW-0645">Protease</keyword>
<dbReference type="KEGG" id="mfc:BRM9_1538"/>
<keyword evidence="4" id="KW-0862">Zinc</keyword>
<organism evidence="7 8">
    <name type="scientific">Methanobacterium formicicum</name>
    <dbReference type="NCBI Taxonomy" id="2162"/>
    <lineage>
        <taxon>Archaea</taxon>
        <taxon>Methanobacteriati</taxon>
        <taxon>Methanobacteriota</taxon>
        <taxon>Methanomada group</taxon>
        <taxon>Methanobacteria</taxon>
        <taxon>Methanobacteriales</taxon>
        <taxon>Methanobacteriaceae</taxon>
        <taxon>Methanobacterium</taxon>
    </lineage>
</organism>
<dbReference type="Pfam" id="PF14464">
    <property type="entry name" value="Prok-JAB"/>
    <property type="match status" value="1"/>
</dbReference>
<evidence type="ECO:0000256" key="4">
    <source>
        <dbReference type="ARBA" id="ARBA00022833"/>
    </source>
</evidence>
<dbReference type="InterPro" id="IPR028090">
    <property type="entry name" value="JAB_dom_prok"/>
</dbReference>
<gene>
    <name evidence="7" type="ORF">BRM9_1538</name>
</gene>
<dbReference type="GO" id="GO:0046872">
    <property type="term" value="F:metal ion binding"/>
    <property type="evidence" value="ECO:0007669"/>
    <property type="project" value="UniProtKB-KW"/>
</dbReference>
<feature type="domain" description="JAB" evidence="6">
    <location>
        <begin position="34"/>
        <end position="135"/>
    </location>
</feature>
<dbReference type="OrthoDB" id="296999at2157"/>
<name>A0A089ZE93_METFO</name>
<dbReference type="SUPFAM" id="SSF102712">
    <property type="entry name" value="JAB1/MPN domain"/>
    <property type="match status" value="1"/>
</dbReference>
<keyword evidence="3" id="KW-0378">Hydrolase</keyword>
<evidence type="ECO:0000313" key="8">
    <source>
        <dbReference type="Proteomes" id="UP000029661"/>
    </source>
</evidence>